<reference evidence="8 9" key="1">
    <citation type="submission" date="2018-05" db="EMBL/GenBank/DDBJ databases">
        <title>Genomic Encyclopedia of Type Strains, Phase IV (KMG-IV): sequencing the most valuable type-strain genomes for metagenomic binning, comparative biology and taxonomic classification.</title>
        <authorList>
            <person name="Goeker M."/>
        </authorList>
    </citation>
    <scope>NUCLEOTIDE SEQUENCE [LARGE SCALE GENOMIC DNA]</scope>
    <source>
        <strain evidence="8 9">DSM 26006</strain>
    </source>
</reference>
<dbReference type="GO" id="GO:0050361">
    <property type="term" value="F:tryptophan 2-monooxygenase activity"/>
    <property type="evidence" value="ECO:0007669"/>
    <property type="project" value="UniProtKB-EC"/>
</dbReference>
<dbReference type="InterPro" id="IPR006311">
    <property type="entry name" value="TAT_signal"/>
</dbReference>
<dbReference type="PANTHER" id="PTHR10742">
    <property type="entry name" value="FLAVIN MONOAMINE OXIDASE"/>
    <property type="match status" value="1"/>
</dbReference>
<gene>
    <name evidence="8" type="ORF">DFR36_101635</name>
</gene>
<evidence type="ECO:0000259" key="7">
    <source>
        <dbReference type="Pfam" id="PF01593"/>
    </source>
</evidence>
<sequence>MRLQPREMSRRNLLSMIGKAAGGGLMYQAMATLGHAQESSYRGPLKLDRAKRGGTVLVLGAGLAGMTAAYELRAAGYTVQILEYQERAGGRCWTLRGGDSVTELDGTRQTCEFDQGLYINPGPWRIPYHHYALLDYCKRFGVQLESFVQVNYNALVHSTKAFGGKPQRFRHIQADVHGYVAELLSKATNQGALDQAVTQEDRELLLEGLRAWGGLDSQYRYRESHAASEIRGFDSDPAGGLMPLAKPSKPIGMHELLESRLWSQINIGQLYEFQTAIFEPAGGMDMIAKAFEREVGTLIRYNSKVTRIEQSAKGVTVSFVDAKGTGAGAPQQLKADWCVCTIPLSILSQIDIQVGEPMKQAIAAVPYGASFKVGLQFKRRFWEEDEAIFGGISYTDLPIEQISYPSNNFNTRGPGVLLGGYAFDDTHAYEFTALPPRERIRAAVEFGAQLHPQYRKEFQNGVSVGWHRIPWVNGCFGIWSDEARKQHYRNLCEIDGRIVLAGEHASYIPAWQEGAVLSALDAVKRLHTRAQAS</sequence>
<dbReference type="Pfam" id="PF01593">
    <property type="entry name" value="Amino_oxidase"/>
    <property type="match status" value="1"/>
</dbReference>
<accession>A0A317RH76</accession>
<evidence type="ECO:0000256" key="4">
    <source>
        <dbReference type="ARBA" id="ARBA00017871"/>
    </source>
</evidence>
<proteinExistence type="inferred from homology"/>
<dbReference type="Gene3D" id="1.20.1440.240">
    <property type="match status" value="1"/>
</dbReference>
<comment type="pathway">
    <text evidence="1">Plant hormone metabolism; auxin biosynthesis.</text>
</comment>
<dbReference type="InterPro" id="IPR050281">
    <property type="entry name" value="Flavin_monoamine_oxidase"/>
</dbReference>
<evidence type="ECO:0000256" key="1">
    <source>
        <dbReference type="ARBA" id="ARBA00004814"/>
    </source>
</evidence>
<name>A0A317RH76_9BURK</name>
<evidence type="ECO:0000256" key="2">
    <source>
        <dbReference type="ARBA" id="ARBA00005833"/>
    </source>
</evidence>
<dbReference type="SUPFAM" id="SSF51905">
    <property type="entry name" value="FAD/NAD(P)-binding domain"/>
    <property type="match status" value="1"/>
</dbReference>
<comment type="caution">
    <text evidence="8">The sequence shown here is derived from an EMBL/GenBank/DDBJ whole genome shotgun (WGS) entry which is preliminary data.</text>
</comment>
<keyword evidence="5" id="KW-0073">Auxin biosynthesis</keyword>
<dbReference type="EMBL" id="QGUB01000001">
    <property type="protein sequence ID" value="PWW49111.1"/>
    <property type="molecule type" value="Genomic_DNA"/>
</dbReference>
<dbReference type="EC" id="1.13.12.3" evidence="3"/>
<dbReference type="AlphaFoldDB" id="A0A317RH76"/>
<protein>
    <recommendedName>
        <fullName evidence="4">Tryptophan 2-monooxygenase</fullName>
        <ecNumber evidence="3">1.13.12.3</ecNumber>
    </recommendedName>
</protein>
<evidence type="ECO:0000313" key="9">
    <source>
        <dbReference type="Proteomes" id="UP000246483"/>
    </source>
</evidence>
<evidence type="ECO:0000313" key="8">
    <source>
        <dbReference type="EMBL" id="PWW49111.1"/>
    </source>
</evidence>
<comment type="catalytic activity">
    <reaction evidence="6">
        <text>L-tryptophan + O2 = indole-3-acetamide + CO2 + H2O</text>
        <dbReference type="Rhea" id="RHEA:16165"/>
        <dbReference type="ChEBI" id="CHEBI:15377"/>
        <dbReference type="ChEBI" id="CHEBI:15379"/>
        <dbReference type="ChEBI" id="CHEBI:16031"/>
        <dbReference type="ChEBI" id="CHEBI:16526"/>
        <dbReference type="ChEBI" id="CHEBI:57912"/>
        <dbReference type="EC" id="1.13.12.3"/>
    </reaction>
</comment>
<comment type="similarity">
    <text evidence="2">Belongs to the tryptophan 2-monooxygenase family.</text>
</comment>
<dbReference type="Proteomes" id="UP000246483">
    <property type="component" value="Unassembled WGS sequence"/>
</dbReference>
<dbReference type="PANTHER" id="PTHR10742:SF410">
    <property type="entry name" value="LYSINE-SPECIFIC HISTONE DEMETHYLASE 2"/>
    <property type="match status" value="1"/>
</dbReference>
<dbReference type="PROSITE" id="PS51318">
    <property type="entry name" value="TAT"/>
    <property type="match status" value="1"/>
</dbReference>
<organism evidence="8 9">
    <name type="scientific">Melaminivora alkalimesophila</name>
    <dbReference type="NCBI Taxonomy" id="1165852"/>
    <lineage>
        <taxon>Bacteria</taxon>
        <taxon>Pseudomonadati</taxon>
        <taxon>Pseudomonadota</taxon>
        <taxon>Betaproteobacteria</taxon>
        <taxon>Burkholderiales</taxon>
        <taxon>Comamonadaceae</taxon>
        <taxon>Melaminivora</taxon>
    </lineage>
</organism>
<dbReference type="RefSeq" id="WP_019373868.1">
    <property type="nucleotide sequence ID" value="NZ_ALEE01000381.1"/>
</dbReference>
<dbReference type="SUPFAM" id="SSF54373">
    <property type="entry name" value="FAD-linked reductases, C-terminal domain"/>
    <property type="match status" value="1"/>
</dbReference>
<evidence type="ECO:0000256" key="6">
    <source>
        <dbReference type="ARBA" id="ARBA00047321"/>
    </source>
</evidence>
<dbReference type="Gene3D" id="3.50.50.60">
    <property type="entry name" value="FAD/NAD(P)-binding domain"/>
    <property type="match status" value="1"/>
</dbReference>
<evidence type="ECO:0000256" key="5">
    <source>
        <dbReference type="ARBA" id="ARBA00023070"/>
    </source>
</evidence>
<dbReference type="InterPro" id="IPR002937">
    <property type="entry name" value="Amino_oxidase"/>
</dbReference>
<evidence type="ECO:0000256" key="3">
    <source>
        <dbReference type="ARBA" id="ARBA00012535"/>
    </source>
</evidence>
<keyword evidence="9" id="KW-1185">Reference proteome</keyword>
<dbReference type="Gene3D" id="3.90.660.10">
    <property type="match status" value="1"/>
</dbReference>
<dbReference type="GO" id="GO:0009851">
    <property type="term" value="P:auxin biosynthetic process"/>
    <property type="evidence" value="ECO:0007669"/>
    <property type="project" value="UniProtKB-KW"/>
</dbReference>
<dbReference type="InterPro" id="IPR036188">
    <property type="entry name" value="FAD/NAD-bd_sf"/>
</dbReference>
<feature type="domain" description="Amine oxidase" evidence="7">
    <location>
        <begin position="63"/>
        <end position="526"/>
    </location>
</feature>